<reference evidence="3" key="1">
    <citation type="submission" date="2021-10" db="EMBL/GenBank/DDBJ databases">
        <authorList>
            <person name="Piombo E."/>
        </authorList>
    </citation>
    <scope>NUCLEOTIDE SEQUENCE</scope>
</reference>
<dbReference type="AlphaFoldDB" id="A0A9N9XVK7"/>
<proteinExistence type="predicted"/>
<evidence type="ECO:0000313" key="4">
    <source>
        <dbReference type="Proteomes" id="UP000754883"/>
    </source>
</evidence>
<gene>
    <name evidence="3" type="ORF">CBYS24578_00013977</name>
</gene>
<comment type="caution">
    <text evidence="3">The sequence shown here is derived from an EMBL/GenBank/DDBJ whole genome shotgun (WGS) entry which is preliminary data.</text>
</comment>
<accession>A0A9N9XVK7</accession>
<sequence length="251" mass="26165">MARYTFAAVIGFLACTGAHSQKTTTQAIASVYLPNADQFAYGVMGSIVSADANKTALKLACPPGTTLCGEYMIGSTVTYGPTTFIYDDPLRTFTQPDVKSVVQWASHRECSLDDEGDVAVCTDIAFLQRPTTESIRKTTTVTERGLSVRRTPVTVTAGFENLKPSPGSSIGTSVAPSTTRQSDSKSTSDSATATATSESTPTTSRPSSDASVAAAASSTSAETNTNGVMGRCSNFSFGAAIASLVGWYLII</sequence>
<feature type="chain" id="PRO_5040375349" evidence="2">
    <location>
        <begin position="21"/>
        <end position="251"/>
    </location>
</feature>
<dbReference type="PROSITE" id="PS51257">
    <property type="entry name" value="PROKAR_LIPOPROTEIN"/>
    <property type="match status" value="1"/>
</dbReference>
<protein>
    <submittedName>
        <fullName evidence="3">Uncharacterized protein</fullName>
    </submittedName>
</protein>
<keyword evidence="2" id="KW-0732">Signal</keyword>
<feature type="compositionally biased region" description="Low complexity" evidence="1">
    <location>
        <begin position="177"/>
        <end position="221"/>
    </location>
</feature>
<evidence type="ECO:0000313" key="3">
    <source>
        <dbReference type="EMBL" id="CAG9975970.1"/>
    </source>
</evidence>
<keyword evidence="4" id="KW-1185">Reference proteome</keyword>
<evidence type="ECO:0000256" key="1">
    <source>
        <dbReference type="SAM" id="MobiDB-lite"/>
    </source>
</evidence>
<feature type="region of interest" description="Disordered" evidence="1">
    <location>
        <begin position="157"/>
        <end position="228"/>
    </location>
</feature>
<dbReference type="Proteomes" id="UP000754883">
    <property type="component" value="Unassembled WGS sequence"/>
</dbReference>
<dbReference type="OrthoDB" id="4991875at2759"/>
<dbReference type="EMBL" id="CABFNO020001273">
    <property type="protein sequence ID" value="CAG9975970.1"/>
    <property type="molecule type" value="Genomic_DNA"/>
</dbReference>
<organism evidence="3 4">
    <name type="scientific">Clonostachys byssicola</name>
    <dbReference type="NCBI Taxonomy" id="160290"/>
    <lineage>
        <taxon>Eukaryota</taxon>
        <taxon>Fungi</taxon>
        <taxon>Dikarya</taxon>
        <taxon>Ascomycota</taxon>
        <taxon>Pezizomycotina</taxon>
        <taxon>Sordariomycetes</taxon>
        <taxon>Hypocreomycetidae</taxon>
        <taxon>Hypocreales</taxon>
        <taxon>Bionectriaceae</taxon>
        <taxon>Clonostachys</taxon>
    </lineage>
</organism>
<name>A0A9N9XVK7_9HYPO</name>
<evidence type="ECO:0000256" key="2">
    <source>
        <dbReference type="SAM" id="SignalP"/>
    </source>
</evidence>
<feature type="compositionally biased region" description="Polar residues" evidence="1">
    <location>
        <begin position="166"/>
        <end position="176"/>
    </location>
</feature>
<feature type="signal peptide" evidence="2">
    <location>
        <begin position="1"/>
        <end position="20"/>
    </location>
</feature>